<dbReference type="Gene3D" id="3.40.50.720">
    <property type="entry name" value="NAD(P)-binding Rossmann-like Domain"/>
    <property type="match status" value="1"/>
</dbReference>
<dbReference type="InterPro" id="IPR036291">
    <property type="entry name" value="NAD(P)-bd_dom_sf"/>
</dbReference>
<dbReference type="PRINTS" id="PR00080">
    <property type="entry name" value="SDRFAMILY"/>
</dbReference>
<dbReference type="SMART" id="SM00822">
    <property type="entry name" value="PKS_KR"/>
    <property type="match status" value="1"/>
</dbReference>
<dbReference type="InterPro" id="IPR057326">
    <property type="entry name" value="KR_dom"/>
</dbReference>
<dbReference type="GO" id="GO:0016491">
    <property type="term" value="F:oxidoreductase activity"/>
    <property type="evidence" value="ECO:0007669"/>
    <property type="project" value="UniProtKB-KW"/>
</dbReference>
<evidence type="ECO:0000259" key="3">
    <source>
        <dbReference type="SMART" id="SM00822"/>
    </source>
</evidence>
<dbReference type="InterPro" id="IPR051122">
    <property type="entry name" value="SDR_DHRS6-like"/>
</dbReference>
<dbReference type="InterPro" id="IPR002347">
    <property type="entry name" value="SDR_fam"/>
</dbReference>
<accession>A0A212J915</accession>
<name>A0A212J915_9DELT</name>
<dbReference type="PRINTS" id="PR00081">
    <property type="entry name" value="GDHRDH"/>
</dbReference>
<dbReference type="PANTHER" id="PTHR43477:SF1">
    <property type="entry name" value="DIHYDROANTICAPSIN 7-DEHYDROGENASE"/>
    <property type="match status" value="1"/>
</dbReference>
<dbReference type="CDD" id="cd05233">
    <property type="entry name" value="SDR_c"/>
    <property type="match status" value="1"/>
</dbReference>
<dbReference type="SUPFAM" id="SSF51735">
    <property type="entry name" value="NAD(P)-binding Rossmann-fold domains"/>
    <property type="match status" value="1"/>
</dbReference>
<keyword evidence="2" id="KW-0560">Oxidoreductase</keyword>
<proteinExistence type="inferred from homology"/>
<dbReference type="InterPro" id="IPR020904">
    <property type="entry name" value="Sc_DH/Rdtase_CS"/>
</dbReference>
<gene>
    <name evidence="4" type="ORF">KL86DPRO_10956</name>
</gene>
<organism evidence="4">
    <name type="scientific">uncultured delta proteobacterium</name>
    <dbReference type="NCBI Taxonomy" id="34034"/>
    <lineage>
        <taxon>Bacteria</taxon>
        <taxon>Deltaproteobacteria</taxon>
        <taxon>environmental samples</taxon>
    </lineage>
</organism>
<evidence type="ECO:0000256" key="2">
    <source>
        <dbReference type="ARBA" id="ARBA00023002"/>
    </source>
</evidence>
<dbReference type="FunFam" id="3.40.50.720:FF:000084">
    <property type="entry name" value="Short-chain dehydrogenase reductase"/>
    <property type="match status" value="1"/>
</dbReference>
<protein>
    <submittedName>
        <fullName evidence="4">3-oxoacyl-ACP reductase</fullName>
    </submittedName>
</protein>
<comment type="similarity">
    <text evidence="1">Belongs to the short-chain dehydrogenases/reductases (SDR) family.</text>
</comment>
<dbReference type="EMBL" id="FLUQ01000001">
    <property type="protein sequence ID" value="SBV95930.1"/>
    <property type="molecule type" value="Genomic_DNA"/>
</dbReference>
<reference evidence="4" key="1">
    <citation type="submission" date="2016-04" db="EMBL/GenBank/DDBJ databases">
        <authorList>
            <person name="Evans L.H."/>
            <person name="Alamgir A."/>
            <person name="Owens N."/>
            <person name="Weber N.D."/>
            <person name="Virtaneva K."/>
            <person name="Barbian K."/>
            <person name="Babar A."/>
            <person name="Rosenke K."/>
        </authorList>
    </citation>
    <scope>NUCLEOTIDE SEQUENCE</scope>
    <source>
        <strain evidence="4">86</strain>
    </source>
</reference>
<dbReference type="AlphaFoldDB" id="A0A212J915"/>
<dbReference type="Pfam" id="PF13561">
    <property type="entry name" value="adh_short_C2"/>
    <property type="match status" value="1"/>
</dbReference>
<dbReference type="PROSITE" id="PS00061">
    <property type="entry name" value="ADH_SHORT"/>
    <property type="match status" value="1"/>
</dbReference>
<evidence type="ECO:0000256" key="1">
    <source>
        <dbReference type="ARBA" id="ARBA00006484"/>
    </source>
</evidence>
<evidence type="ECO:0000313" key="4">
    <source>
        <dbReference type="EMBL" id="SBV95930.1"/>
    </source>
</evidence>
<dbReference type="PANTHER" id="PTHR43477">
    <property type="entry name" value="DIHYDROANTICAPSIN 7-DEHYDROGENASE"/>
    <property type="match status" value="1"/>
</dbReference>
<sequence length="245" mass="25511">MMEFQGKTVVITGAAGGIGHAAAKQLLGLGATVVMVDNNRPGLEKAAREIDPEGKRTMLRQLDITSSAACAELCAEVVSRCGSMDHLIHCAGIYPQKMVVDCTDEEWRKLMNINVDGTFFLCREAIPYLKQGSSIVLCASGAGHKGSRGHAAYAASKGAVLAFMRSLALELAPAVRVNAVSPGIIATAMVNDLLAEQGGSLLAATPLGRHGDPAEVASVAVFLCSSMASFITGETILINGGMYMA</sequence>
<feature type="domain" description="Ketoreductase" evidence="3">
    <location>
        <begin position="7"/>
        <end position="183"/>
    </location>
</feature>